<gene>
    <name evidence="2" type="ORF">V1477_010217</name>
</gene>
<accession>A0ABD2C7Y7</accession>
<dbReference type="AlphaFoldDB" id="A0ABD2C7Y7"/>
<feature type="region of interest" description="Disordered" evidence="1">
    <location>
        <begin position="230"/>
        <end position="252"/>
    </location>
</feature>
<evidence type="ECO:0000256" key="1">
    <source>
        <dbReference type="SAM" id="MobiDB-lite"/>
    </source>
</evidence>
<protein>
    <submittedName>
        <fullName evidence="2">Uncharacterized protein</fullName>
    </submittedName>
</protein>
<proteinExistence type="predicted"/>
<dbReference type="EMBL" id="JAYRBN010000059">
    <property type="protein sequence ID" value="KAL2741156.1"/>
    <property type="molecule type" value="Genomic_DNA"/>
</dbReference>
<keyword evidence="3" id="KW-1185">Reference proteome</keyword>
<feature type="compositionally biased region" description="Basic and acidic residues" evidence="1">
    <location>
        <begin position="155"/>
        <end position="171"/>
    </location>
</feature>
<evidence type="ECO:0000313" key="3">
    <source>
        <dbReference type="Proteomes" id="UP001607303"/>
    </source>
</evidence>
<evidence type="ECO:0000313" key="2">
    <source>
        <dbReference type="EMBL" id="KAL2741156.1"/>
    </source>
</evidence>
<organism evidence="2 3">
    <name type="scientific">Vespula maculifrons</name>
    <name type="common">Eastern yellow jacket</name>
    <name type="synonym">Wasp</name>
    <dbReference type="NCBI Taxonomy" id="7453"/>
    <lineage>
        <taxon>Eukaryota</taxon>
        <taxon>Metazoa</taxon>
        <taxon>Ecdysozoa</taxon>
        <taxon>Arthropoda</taxon>
        <taxon>Hexapoda</taxon>
        <taxon>Insecta</taxon>
        <taxon>Pterygota</taxon>
        <taxon>Neoptera</taxon>
        <taxon>Endopterygota</taxon>
        <taxon>Hymenoptera</taxon>
        <taxon>Apocrita</taxon>
        <taxon>Aculeata</taxon>
        <taxon>Vespoidea</taxon>
        <taxon>Vespidae</taxon>
        <taxon>Vespinae</taxon>
        <taxon>Vespula</taxon>
    </lineage>
</organism>
<reference evidence="2 3" key="1">
    <citation type="journal article" date="2024" name="Ann. Entomol. Soc. Am.">
        <title>Genomic analyses of the southern and eastern yellowjacket wasps (Hymenoptera: Vespidae) reveal evolutionary signatures of social life.</title>
        <authorList>
            <person name="Catto M.A."/>
            <person name="Caine P.B."/>
            <person name="Orr S.E."/>
            <person name="Hunt B.G."/>
            <person name="Goodisman M.A.D."/>
        </authorList>
    </citation>
    <scope>NUCLEOTIDE SEQUENCE [LARGE SCALE GENOMIC DNA]</scope>
    <source>
        <strain evidence="2">232</strain>
        <tissue evidence="2">Head and thorax</tissue>
    </source>
</reference>
<feature type="region of interest" description="Disordered" evidence="1">
    <location>
        <begin position="155"/>
        <end position="186"/>
    </location>
</feature>
<dbReference type="Proteomes" id="UP001607303">
    <property type="component" value="Unassembled WGS sequence"/>
</dbReference>
<dbReference type="PROSITE" id="PS51257">
    <property type="entry name" value="PROKAR_LIPOPROTEIN"/>
    <property type="match status" value="1"/>
</dbReference>
<name>A0ABD2C7Y7_VESMC</name>
<comment type="caution">
    <text evidence="2">The sequence shown here is derived from an EMBL/GenBank/DDBJ whole genome shotgun (WGS) entry which is preliminary data.</text>
</comment>
<sequence length="281" mass="30661">MDRESGLAATSASASASACACAGLFLDGWTAGRGLPFSPHPPHPPRPPTYYSSSTATLRCPPSTHARRDSITKHQANAVALFFLLSLRLPSSEATLYHSASSLMMKPPGATRTIRTAENIENMRTVIQQNPRYSASIVQLLPHCIDNDENYDVKEKRAKNKGEDKGDKDDSLEGIARTAGADDDRTAAFLTSNESRNSIPSEYRTDGVSPEVGGSIIYGGDEKTIEAGRSTVEPREQFSSTEINADTPEKKEIKHQQIYKKKCNNYSNSSTLFTITNSNEE</sequence>